<dbReference type="Pfam" id="PF21103">
    <property type="entry name" value="PH1_SSRP1-like"/>
    <property type="match status" value="1"/>
</dbReference>
<dbReference type="AlphaFoldDB" id="A0A058Z7P1"/>
<dbReference type="InterPro" id="IPR035417">
    <property type="entry name" value="SSRP1/POB3_N"/>
</dbReference>
<name>A0A058Z7P1_FONAL</name>
<dbReference type="InterPro" id="IPR024954">
    <property type="entry name" value="SSRP1_DD"/>
</dbReference>
<accession>A0A058Z7P1</accession>
<dbReference type="PANTHER" id="PTHR45849">
    <property type="entry name" value="FACT COMPLEX SUBUNIT SSRP1"/>
    <property type="match status" value="1"/>
</dbReference>
<dbReference type="GO" id="GO:0042393">
    <property type="term" value="F:histone binding"/>
    <property type="evidence" value="ECO:0007669"/>
    <property type="project" value="TreeGrafter"/>
</dbReference>
<dbReference type="InterPro" id="IPR048993">
    <property type="entry name" value="SSRP1-like_PH1"/>
</dbReference>
<gene>
    <name evidence="3" type="ORF">H696_03587</name>
</gene>
<dbReference type="PANTHER" id="PTHR45849:SF1">
    <property type="entry name" value="FACT COMPLEX SUBUNIT SSRP1"/>
    <property type="match status" value="1"/>
</dbReference>
<dbReference type="Proteomes" id="UP000030693">
    <property type="component" value="Unassembled WGS sequence"/>
</dbReference>
<feature type="compositionally biased region" description="Acidic residues" evidence="1">
    <location>
        <begin position="536"/>
        <end position="545"/>
    </location>
</feature>
<dbReference type="RefSeq" id="XP_009495732.1">
    <property type="nucleotide sequence ID" value="XM_009497457.1"/>
</dbReference>
<evidence type="ECO:0000256" key="1">
    <source>
        <dbReference type="SAM" id="MobiDB-lite"/>
    </source>
</evidence>
<dbReference type="eggNOG" id="KOG0526">
    <property type="taxonomic scope" value="Eukaryota"/>
</dbReference>
<dbReference type="InterPro" id="IPR050454">
    <property type="entry name" value="RTT106/SSRP1_HistChap/FACT"/>
</dbReference>
<reference evidence="3" key="1">
    <citation type="submission" date="2013-04" db="EMBL/GenBank/DDBJ databases">
        <title>The Genome Sequence of Fonticula alba ATCC 38817.</title>
        <authorList>
            <consortium name="The Broad Institute Genomics Platform"/>
            <person name="Russ C."/>
            <person name="Cuomo C."/>
            <person name="Burger G."/>
            <person name="Gray M.W."/>
            <person name="Holland P.W.H."/>
            <person name="King N."/>
            <person name="Lang F.B.F."/>
            <person name="Roger A.J."/>
            <person name="Ruiz-Trillo I."/>
            <person name="Brown M."/>
            <person name="Walker B."/>
            <person name="Young S."/>
            <person name="Zeng Q."/>
            <person name="Gargeya S."/>
            <person name="Fitzgerald M."/>
            <person name="Haas B."/>
            <person name="Abouelleil A."/>
            <person name="Allen A.W."/>
            <person name="Alvarado L."/>
            <person name="Arachchi H.M."/>
            <person name="Berlin A.M."/>
            <person name="Chapman S.B."/>
            <person name="Gainer-Dewar J."/>
            <person name="Goldberg J."/>
            <person name="Griggs A."/>
            <person name="Gujja S."/>
            <person name="Hansen M."/>
            <person name="Howarth C."/>
            <person name="Imamovic A."/>
            <person name="Ireland A."/>
            <person name="Larimer J."/>
            <person name="McCowan C."/>
            <person name="Murphy C."/>
            <person name="Pearson M."/>
            <person name="Poon T.W."/>
            <person name="Priest M."/>
            <person name="Roberts A."/>
            <person name="Saif S."/>
            <person name="Shea T."/>
            <person name="Sisk P."/>
            <person name="Sykes S."/>
            <person name="Wortman J."/>
            <person name="Nusbaum C."/>
            <person name="Birren B."/>
        </authorList>
    </citation>
    <scope>NUCLEOTIDE SEQUENCE [LARGE SCALE GENOMIC DNA]</scope>
    <source>
        <strain evidence="3">ATCC 38817</strain>
    </source>
</reference>
<dbReference type="InterPro" id="IPR013719">
    <property type="entry name" value="RTT106/SPT16-like_middle_dom"/>
</dbReference>
<dbReference type="Pfam" id="PF08512">
    <property type="entry name" value="Rttp106-like_middle"/>
    <property type="match status" value="1"/>
</dbReference>
<dbReference type="Pfam" id="PF17292">
    <property type="entry name" value="POB3_N"/>
    <property type="match status" value="1"/>
</dbReference>
<dbReference type="Gene3D" id="2.30.29.30">
    <property type="entry name" value="Pleckstrin-homology domain (PH domain)/Phosphotyrosine-binding domain (PTB)"/>
    <property type="match status" value="2"/>
</dbReference>
<feature type="region of interest" description="Disordered" evidence="1">
    <location>
        <begin position="192"/>
        <end position="216"/>
    </location>
</feature>
<dbReference type="GO" id="GO:0031491">
    <property type="term" value="F:nucleosome binding"/>
    <property type="evidence" value="ECO:0007669"/>
    <property type="project" value="TreeGrafter"/>
</dbReference>
<dbReference type="InterPro" id="IPR038167">
    <property type="entry name" value="SSRP1_sf"/>
</dbReference>
<dbReference type="SMART" id="SM01287">
    <property type="entry name" value="Rtt106"/>
    <property type="match status" value="1"/>
</dbReference>
<feature type="compositionally biased region" description="Acidic residues" evidence="1">
    <location>
        <begin position="201"/>
        <end position="214"/>
    </location>
</feature>
<feature type="region of interest" description="Disordered" evidence="1">
    <location>
        <begin position="534"/>
        <end position="599"/>
    </location>
</feature>
<dbReference type="InterPro" id="IPR011993">
    <property type="entry name" value="PH-like_dom_sf"/>
</dbReference>
<sequence length="599" mass="66009">MDQPESHLFDKIIYANKTRGRFKVSVKGLAFQSSEQPTAQSVGGSGAGATDSTEVSFLPIQAANIRRVTYSKAASRGNQLRVELNDGNVHRFEGFTRDDITIIGRFTRQNYDLELTPVEHNVRGHNWGDVDFKHSHMVMTSAQRELFLLPYSDIISTTIMKNEVTLEMKPVADARSNSEQLVDIRFFVPQGASGVPKPSADEDDTNVTDDDEGAETTNRGALTSAGIFYEHVKERIEAEGGGAFGLAASGASSKIATLSELSLLIPRGRFDVVFYEDFLRLHGKTYTHRIKYEQILTALRLPMGDSSTDYEEETVYYVLGLKTPILQGQTSYEYVIISVPGFWVRPGMPDALPLGEDYRTVEVSLTDEVREKLLIRSKHAPGVPMVQDLYENRPLGSILHDLLTGLASVAVSLPVPLTMPVPDDEDSAKFLPPAEGWGGIKCSYKAFGGGRLYPVRNGLLYVPRPTVMINFRDVLSVKFLRITKRQAGYSNEGTFDVQFTMRSDASHDFRQLPAGILRPFCTFLENNRVLVPSEAGLDDGSDYDEERGPIKRQRTGPDMADGGPDDDSEEDTDFVPSESGSDSGSASSGSSSSDDDYSD</sequence>
<dbReference type="GeneID" id="20528312"/>
<dbReference type="OrthoDB" id="498543at2759"/>
<organism evidence="3">
    <name type="scientific">Fonticula alba</name>
    <name type="common">Slime mold</name>
    <dbReference type="NCBI Taxonomy" id="691883"/>
    <lineage>
        <taxon>Eukaryota</taxon>
        <taxon>Rotosphaerida</taxon>
        <taxon>Fonticulaceae</taxon>
        <taxon>Fonticula</taxon>
    </lineage>
</organism>
<protein>
    <recommendedName>
        <fullName evidence="2">Histone chaperone RTT106/FACT complex subunit SPT16-like middle domain-containing protein</fullName>
    </recommendedName>
</protein>
<evidence type="ECO:0000313" key="3">
    <source>
        <dbReference type="EMBL" id="KCV70126.1"/>
    </source>
</evidence>
<keyword evidence="4" id="KW-1185">Reference proteome</keyword>
<dbReference type="EMBL" id="KB932205">
    <property type="protein sequence ID" value="KCV70126.1"/>
    <property type="molecule type" value="Genomic_DNA"/>
</dbReference>
<dbReference type="Pfam" id="PF03531">
    <property type="entry name" value="SSrecog"/>
    <property type="match status" value="1"/>
</dbReference>
<feature type="compositionally biased region" description="Low complexity" evidence="1">
    <location>
        <begin position="577"/>
        <end position="592"/>
    </location>
</feature>
<proteinExistence type="predicted"/>
<dbReference type="OMA" id="QVVTKIF"/>
<evidence type="ECO:0000313" key="4">
    <source>
        <dbReference type="Proteomes" id="UP000030693"/>
    </source>
</evidence>
<feature type="compositionally biased region" description="Acidic residues" evidence="1">
    <location>
        <begin position="563"/>
        <end position="573"/>
    </location>
</feature>
<dbReference type="Gene3D" id="2.30.29.220">
    <property type="entry name" value="Structure-specific recognition protein (SSRP1)"/>
    <property type="match status" value="1"/>
</dbReference>
<dbReference type="SUPFAM" id="SSF50729">
    <property type="entry name" value="PH domain-like"/>
    <property type="match status" value="1"/>
</dbReference>
<dbReference type="Gene3D" id="2.30.29.150">
    <property type="match status" value="1"/>
</dbReference>
<dbReference type="GO" id="GO:0035101">
    <property type="term" value="C:FACT complex"/>
    <property type="evidence" value="ECO:0007669"/>
    <property type="project" value="TreeGrafter"/>
</dbReference>
<feature type="domain" description="Histone chaperone RTT106/FACT complex subunit SPT16-like middle" evidence="2">
    <location>
        <begin position="437"/>
        <end position="534"/>
    </location>
</feature>
<evidence type="ECO:0000259" key="2">
    <source>
        <dbReference type="SMART" id="SM01287"/>
    </source>
</evidence>
<dbReference type="STRING" id="691883.A0A058Z7P1"/>